<dbReference type="GO" id="GO:0016616">
    <property type="term" value="F:oxidoreductase activity, acting on the CH-OH group of donors, NAD or NADP as acceptor"/>
    <property type="evidence" value="ECO:0007669"/>
    <property type="project" value="TreeGrafter"/>
</dbReference>
<dbReference type="STRING" id="1314785.A0A165ETS7"/>
<evidence type="ECO:0000313" key="2">
    <source>
        <dbReference type="EMBL" id="KZT07744.1"/>
    </source>
</evidence>
<dbReference type="AlphaFoldDB" id="A0A165ETS7"/>
<dbReference type="SUPFAM" id="SSF51735">
    <property type="entry name" value="NAD(P)-binding Rossmann-fold domains"/>
    <property type="match status" value="1"/>
</dbReference>
<evidence type="ECO:0000313" key="3">
    <source>
        <dbReference type="Proteomes" id="UP000076871"/>
    </source>
</evidence>
<dbReference type="GeneID" id="63830824"/>
<dbReference type="InParanoid" id="A0A165ETS7"/>
<sequence>MPTLSAVRRVAIITGASQGIGWSIALRLAEDGLAAAVNDVPSKRKQLDAVVAEIKDRGSHAVAITADVSQEEDVRSMVAETAEQLGGLDMVANAGIASANPIINTSAEEWDRVMSVNARGVFFSYQYAAKQMIGRARDGRIIGFRSIGAYSASKFAVRGLTQTAELAQHKITVNAYAPGMIYTPMSPDFPVAEPEVIASLVSYLSKPESYFITGKLPGCRLLVGWANVSQCIASHTISVNGGVLFD</sequence>
<keyword evidence="3" id="KW-1185">Reference proteome</keyword>
<dbReference type="PANTHER" id="PTHR42760:SF121">
    <property type="entry name" value="3-OXOACYL-(ACYL-CARRIER-PROTEIN) REDUCTASE"/>
    <property type="match status" value="1"/>
</dbReference>
<dbReference type="Gene3D" id="3.40.50.720">
    <property type="entry name" value="NAD(P)-binding Rossmann-like Domain"/>
    <property type="match status" value="1"/>
</dbReference>
<reference evidence="2 3" key="1">
    <citation type="journal article" date="2016" name="Mol. Biol. Evol.">
        <title>Comparative Genomics of Early-Diverging Mushroom-Forming Fungi Provides Insights into the Origins of Lignocellulose Decay Capabilities.</title>
        <authorList>
            <person name="Nagy L.G."/>
            <person name="Riley R."/>
            <person name="Tritt A."/>
            <person name="Adam C."/>
            <person name="Daum C."/>
            <person name="Floudas D."/>
            <person name="Sun H."/>
            <person name="Yadav J.S."/>
            <person name="Pangilinan J."/>
            <person name="Larsson K.H."/>
            <person name="Matsuura K."/>
            <person name="Barry K."/>
            <person name="Labutti K."/>
            <person name="Kuo R."/>
            <person name="Ohm R.A."/>
            <person name="Bhattacharya S.S."/>
            <person name="Shirouzu T."/>
            <person name="Yoshinaga Y."/>
            <person name="Martin F.M."/>
            <person name="Grigoriev I.V."/>
            <person name="Hibbett D.S."/>
        </authorList>
    </citation>
    <scope>NUCLEOTIDE SEQUENCE [LARGE SCALE GENOMIC DNA]</scope>
    <source>
        <strain evidence="2 3">93-53</strain>
    </source>
</reference>
<dbReference type="InterPro" id="IPR002347">
    <property type="entry name" value="SDR_fam"/>
</dbReference>
<comment type="similarity">
    <text evidence="1">Belongs to the short-chain dehydrogenases/reductases (SDR) family.</text>
</comment>
<dbReference type="FunCoup" id="A0A165ETS7">
    <property type="interactions" value="22"/>
</dbReference>
<dbReference type="InterPro" id="IPR036291">
    <property type="entry name" value="NAD(P)-bd_dom_sf"/>
</dbReference>
<gene>
    <name evidence="2" type="ORF">LAESUDRAFT_772254</name>
</gene>
<dbReference type="RefSeq" id="XP_040765484.1">
    <property type="nucleotide sequence ID" value="XM_040913796.1"/>
</dbReference>
<dbReference type="PANTHER" id="PTHR42760">
    <property type="entry name" value="SHORT-CHAIN DEHYDROGENASES/REDUCTASES FAMILY MEMBER"/>
    <property type="match status" value="1"/>
</dbReference>
<protein>
    <submittedName>
        <fullName evidence="2">NAD(P)-binding protein</fullName>
    </submittedName>
</protein>
<name>A0A165ETS7_9APHY</name>
<dbReference type="PRINTS" id="PR00081">
    <property type="entry name" value="GDHRDH"/>
</dbReference>
<dbReference type="EMBL" id="KV427618">
    <property type="protein sequence ID" value="KZT07744.1"/>
    <property type="molecule type" value="Genomic_DNA"/>
</dbReference>
<dbReference type="GO" id="GO:0006633">
    <property type="term" value="P:fatty acid biosynthetic process"/>
    <property type="evidence" value="ECO:0007669"/>
    <property type="project" value="TreeGrafter"/>
</dbReference>
<dbReference type="Pfam" id="PF00106">
    <property type="entry name" value="adh_short"/>
    <property type="match status" value="1"/>
</dbReference>
<organism evidence="2 3">
    <name type="scientific">Laetiporus sulphureus 93-53</name>
    <dbReference type="NCBI Taxonomy" id="1314785"/>
    <lineage>
        <taxon>Eukaryota</taxon>
        <taxon>Fungi</taxon>
        <taxon>Dikarya</taxon>
        <taxon>Basidiomycota</taxon>
        <taxon>Agaricomycotina</taxon>
        <taxon>Agaricomycetes</taxon>
        <taxon>Polyporales</taxon>
        <taxon>Laetiporus</taxon>
    </lineage>
</organism>
<dbReference type="Proteomes" id="UP000076871">
    <property type="component" value="Unassembled WGS sequence"/>
</dbReference>
<dbReference type="GO" id="GO:0048038">
    <property type="term" value="F:quinone binding"/>
    <property type="evidence" value="ECO:0007669"/>
    <property type="project" value="TreeGrafter"/>
</dbReference>
<evidence type="ECO:0000256" key="1">
    <source>
        <dbReference type="ARBA" id="ARBA00006484"/>
    </source>
</evidence>
<dbReference type="OrthoDB" id="498125at2759"/>
<accession>A0A165ETS7</accession>
<proteinExistence type="inferred from homology"/>